<dbReference type="EMBL" id="CAXKWB010014380">
    <property type="protein sequence ID" value="CAL4110385.1"/>
    <property type="molecule type" value="Genomic_DNA"/>
</dbReference>
<keyword evidence="4" id="KW-1185">Reference proteome</keyword>
<feature type="region of interest" description="Disordered" evidence="1">
    <location>
        <begin position="35"/>
        <end position="57"/>
    </location>
</feature>
<dbReference type="AlphaFoldDB" id="A0AAV2R3D8"/>
<feature type="non-terminal residue" evidence="3">
    <location>
        <position position="1"/>
    </location>
</feature>
<dbReference type="Proteomes" id="UP001497623">
    <property type="component" value="Unassembled WGS sequence"/>
</dbReference>
<feature type="chain" id="PRO_5043550827" evidence="2">
    <location>
        <begin position="26"/>
        <end position="117"/>
    </location>
</feature>
<evidence type="ECO:0000256" key="1">
    <source>
        <dbReference type="SAM" id="MobiDB-lite"/>
    </source>
</evidence>
<evidence type="ECO:0000313" key="3">
    <source>
        <dbReference type="EMBL" id="CAL4110385.1"/>
    </source>
</evidence>
<comment type="caution">
    <text evidence="3">The sequence shown here is derived from an EMBL/GenBank/DDBJ whole genome shotgun (WGS) entry which is preliminary data.</text>
</comment>
<protein>
    <submittedName>
        <fullName evidence="3">Uncharacterized protein</fullName>
    </submittedName>
</protein>
<sequence length="117" mass="13647">HFAVSSTGVWHLVVKLLCRSSELLCLMVDINGSPKRNRSDRDPVQQPSLDPRRHRHGEDIENTVIYNFIVGASTKVHLLKQQNHRNVLDVQHDLLISERLHVPRANFVMNSDHRNWW</sequence>
<accession>A0AAV2R3D8</accession>
<evidence type="ECO:0000313" key="4">
    <source>
        <dbReference type="Proteomes" id="UP001497623"/>
    </source>
</evidence>
<organism evidence="3 4">
    <name type="scientific">Meganyctiphanes norvegica</name>
    <name type="common">Northern krill</name>
    <name type="synonym">Thysanopoda norvegica</name>
    <dbReference type="NCBI Taxonomy" id="48144"/>
    <lineage>
        <taxon>Eukaryota</taxon>
        <taxon>Metazoa</taxon>
        <taxon>Ecdysozoa</taxon>
        <taxon>Arthropoda</taxon>
        <taxon>Crustacea</taxon>
        <taxon>Multicrustacea</taxon>
        <taxon>Malacostraca</taxon>
        <taxon>Eumalacostraca</taxon>
        <taxon>Eucarida</taxon>
        <taxon>Euphausiacea</taxon>
        <taxon>Euphausiidae</taxon>
        <taxon>Meganyctiphanes</taxon>
    </lineage>
</organism>
<evidence type="ECO:0000256" key="2">
    <source>
        <dbReference type="SAM" id="SignalP"/>
    </source>
</evidence>
<keyword evidence="2" id="KW-0732">Signal</keyword>
<feature type="signal peptide" evidence="2">
    <location>
        <begin position="1"/>
        <end position="25"/>
    </location>
</feature>
<proteinExistence type="predicted"/>
<reference evidence="3 4" key="1">
    <citation type="submission" date="2024-05" db="EMBL/GenBank/DDBJ databases">
        <authorList>
            <person name="Wallberg A."/>
        </authorList>
    </citation>
    <scope>NUCLEOTIDE SEQUENCE [LARGE SCALE GENOMIC DNA]</scope>
</reference>
<gene>
    <name evidence="3" type="ORF">MNOR_LOCUS19394</name>
</gene>
<name>A0AAV2R3D8_MEGNR</name>